<name>A0A023DE77_9BACL</name>
<dbReference type="GO" id="GO:0140359">
    <property type="term" value="F:ABC-type transporter activity"/>
    <property type="evidence" value="ECO:0007669"/>
    <property type="project" value="InterPro"/>
</dbReference>
<protein>
    <recommendedName>
        <fullName evidence="6">ABC-2 type transporter transmembrane domain-containing protein</fullName>
    </recommendedName>
</protein>
<keyword evidence="8" id="KW-1185">Reference proteome</keyword>
<dbReference type="InterPro" id="IPR017501">
    <property type="entry name" value="Phage_infect_YhgE_C"/>
</dbReference>
<evidence type="ECO:0000256" key="3">
    <source>
        <dbReference type="ARBA" id="ARBA00022989"/>
    </source>
</evidence>
<evidence type="ECO:0000313" key="7">
    <source>
        <dbReference type="EMBL" id="GAJ39542.1"/>
    </source>
</evidence>
<dbReference type="Gene3D" id="3.40.1710.10">
    <property type="entry name" value="abc type-2 transporter like domain"/>
    <property type="match status" value="1"/>
</dbReference>
<accession>A0A023DE77</accession>
<dbReference type="NCBIfam" id="TIGR03057">
    <property type="entry name" value="xxxLxxG_by_4"/>
    <property type="match status" value="5"/>
</dbReference>
<reference evidence="7 8" key="1">
    <citation type="submission" date="2014-04" db="EMBL/GenBank/DDBJ databases">
        <title>Whole genome shotgun sequence of Geobacillus caldoxylosilyticus NBRC 107762.</title>
        <authorList>
            <person name="Hosoyama A."/>
            <person name="Hosoyama Y."/>
            <person name="Katano-Makiyama Y."/>
            <person name="Tsuchikane K."/>
            <person name="Ohji S."/>
            <person name="Ichikawa N."/>
            <person name="Yamazoe A."/>
            <person name="Fujita N."/>
        </authorList>
    </citation>
    <scope>NUCLEOTIDE SEQUENCE [LARGE SCALE GENOMIC DNA]</scope>
    <source>
        <strain evidence="7 8">NBRC 107762</strain>
    </source>
</reference>
<evidence type="ECO:0000256" key="4">
    <source>
        <dbReference type="ARBA" id="ARBA00023136"/>
    </source>
</evidence>
<feature type="transmembrane region" description="Helical" evidence="5">
    <location>
        <begin position="606"/>
        <end position="625"/>
    </location>
</feature>
<dbReference type="InterPro" id="IPR051328">
    <property type="entry name" value="T7SS_ABC-Transporter"/>
</dbReference>
<dbReference type="RefSeq" id="WP_042408621.1">
    <property type="nucleotide sequence ID" value="NZ_BAWO01000022.1"/>
</dbReference>
<dbReference type="PANTHER" id="PTHR43077:SF5">
    <property type="entry name" value="PHAGE INFECTION PROTEIN"/>
    <property type="match status" value="1"/>
</dbReference>
<evidence type="ECO:0000256" key="2">
    <source>
        <dbReference type="ARBA" id="ARBA00022692"/>
    </source>
</evidence>
<keyword evidence="2 5" id="KW-0812">Transmembrane</keyword>
<gene>
    <name evidence="7" type="ORF">GCA01S_022_00210</name>
</gene>
<feature type="transmembrane region" description="Helical" evidence="5">
    <location>
        <begin position="703"/>
        <end position="722"/>
    </location>
</feature>
<dbReference type="PANTHER" id="PTHR43077">
    <property type="entry name" value="TRANSPORT PERMEASE YVFS-RELATED"/>
    <property type="match status" value="1"/>
</dbReference>
<comment type="caution">
    <text evidence="7">The sequence shown here is derived from an EMBL/GenBank/DDBJ whole genome shotgun (WGS) entry which is preliminary data.</text>
</comment>
<feature type="domain" description="ABC-2 type transporter transmembrane" evidence="6">
    <location>
        <begin position="24"/>
        <end position="160"/>
    </location>
</feature>
<dbReference type="SUPFAM" id="SSF58104">
    <property type="entry name" value="Methyl-accepting chemotaxis protein (MCP) signaling domain"/>
    <property type="match status" value="1"/>
</dbReference>
<dbReference type="Proteomes" id="UP000023561">
    <property type="component" value="Unassembled WGS sequence"/>
</dbReference>
<sequence length="800" mass="85491">MRGISLLWQEVQAIVRNRKMLIPIIAILFIPLLYSGMFLWAFWDPYGHLDRLPVAVVNNDKGAEFNGKTLKLGDELVNNLKTNKKFGWRFVSEKEAKKGLNDQKYYMAVIIPENFSENATTLQDKQPKPMKLIYMPNEGFNFLAAQIGDSAIEKIKEEVAKNVTKTYAETMLDSMKAMAKGIEQASGGANQLHDGVKQAKDGGAALQIGLHSAKDGSSKLKEGVHTAKNGAAELYKNLKLLAENSLTFENGLQSASAGADRLNAGLQQLQGGFAKMQDGHSRLLAGAKQVETGAQQLSSGLHQSLNGMKQMKEKMPQLTDGSQKLHEGAAQLASSMEQWKQGADQTKAGAAQVSQGLEEAVAQLDGLISKTTDPKEKALLQTVKQNLLPLVEGSKQVAGGINELTNSAIALKTGADRLADGAAGLHQGQLALNAGVGKLLAGQQQLASGVDALVAGQAKVVQGLTTFGEKLAEGKTGVDQLAAGSSELSSGLHQLAQGSGKLTDGTNQLAAGSGQLASGMTELDNGASALSAGIDKLSNGSDQLVNGMNKLDHGSKELADKLKDGAKKANSVKANDDVYNMFADPVKKEKEKIHHVPNYGTGITPYFLSLGLYVGALFLSIVFPLREPATVPKSGISWFFSKFGILVVIGILQSLLADAVLLGALGIHVQSVAKFILFTIITSITFISIVQLLVTLLGDPGRLIAVVILILQLTTSAGTFPLELIPKTLQHFNDWLPMTYSILGFKAVISTGDFAFMWRNAAILALFIAISVIGTMVYFTVQHQRQFYALSQNRTEAPEA</sequence>
<dbReference type="OrthoDB" id="9811483at2"/>
<proteinExistence type="predicted"/>
<dbReference type="Pfam" id="PF12698">
    <property type="entry name" value="ABC2_membrane_3"/>
    <property type="match status" value="2"/>
</dbReference>
<comment type="subcellular location">
    <subcellularLocation>
        <location evidence="1">Membrane</location>
        <topology evidence="1">Multi-pass membrane protein</topology>
    </subcellularLocation>
</comment>
<dbReference type="Gene3D" id="1.10.287.950">
    <property type="entry name" value="Methyl-accepting chemotaxis protein"/>
    <property type="match status" value="2"/>
</dbReference>
<dbReference type="NCBIfam" id="TIGR03061">
    <property type="entry name" value="pip_yhgE_Nterm"/>
    <property type="match status" value="1"/>
</dbReference>
<feature type="domain" description="ABC-2 type transporter transmembrane" evidence="6">
    <location>
        <begin position="593"/>
        <end position="774"/>
    </location>
</feature>
<dbReference type="EMBL" id="BAWO01000022">
    <property type="protein sequence ID" value="GAJ39542.1"/>
    <property type="molecule type" value="Genomic_DNA"/>
</dbReference>
<evidence type="ECO:0000259" key="6">
    <source>
        <dbReference type="Pfam" id="PF12698"/>
    </source>
</evidence>
<evidence type="ECO:0000313" key="8">
    <source>
        <dbReference type="Proteomes" id="UP000023561"/>
    </source>
</evidence>
<dbReference type="AlphaFoldDB" id="A0A023DE77"/>
<dbReference type="InterPro" id="IPR023908">
    <property type="entry name" value="xxxLxxG_rpt"/>
</dbReference>
<feature type="transmembrane region" description="Helical" evidence="5">
    <location>
        <begin position="675"/>
        <end position="696"/>
    </location>
</feature>
<dbReference type="InterPro" id="IPR013525">
    <property type="entry name" value="ABC2_TM"/>
</dbReference>
<dbReference type="NCBIfam" id="TIGR03062">
    <property type="entry name" value="pip_yhgE_Cterm"/>
    <property type="match status" value="1"/>
</dbReference>
<feature type="transmembrane region" description="Helical" evidence="5">
    <location>
        <begin position="21"/>
        <end position="43"/>
    </location>
</feature>
<organism evidence="7 8">
    <name type="scientific">Parageobacillus caldoxylosilyticus NBRC 107762</name>
    <dbReference type="NCBI Taxonomy" id="1220594"/>
    <lineage>
        <taxon>Bacteria</taxon>
        <taxon>Bacillati</taxon>
        <taxon>Bacillota</taxon>
        <taxon>Bacilli</taxon>
        <taxon>Bacillales</taxon>
        <taxon>Anoxybacillaceae</taxon>
        <taxon>Saccharococcus</taxon>
    </lineage>
</organism>
<feature type="transmembrane region" description="Helical" evidence="5">
    <location>
        <begin position="645"/>
        <end position="669"/>
    </location>
</feature>
<evidence type="ECO:0000256" key="5">
    <source>
        <dbReference type="SAM" id="Phobius"/>
    </source>
</evidence>
<dbReference type="GO" id="GO:0016020">
    <property type="term" value="C:membrane"/>
    <property type="evidence" value="ECO:0007669"/>
    <property type="project" value="UniProtKB-SubCell"/>
</dbReference>
<keyword evidence="3 5" id="KW-1133">Transmembrane helix</keyword>
<dbReference type="InterPro" id="IPR017500">
    <property type="entry name" value="Phage_infect_YhgE_N"/>
</dbReference>
<keyword evidence="4 5" id="KW-0472">Membrane</keyword>
<evidence type="ECO:0000256" key="1">
    <source>
        <dbReference type="ARBA" id="ARBA00004141"/>
    </source>
</evidence>
<feature type="transmembrane region" description="Helical" evidence="5">
    <location>
        <begin position="761"/>
        <end position="781"/>
    </location>
</feature>